<dbReference type="AlphaFoldDB" id="E6W728"/>
<reference evidence="7 8" key="1">
    <citation type="submission" date="2010-12" db="EMBL/GenBank/DDBJ databases">
        <title>Complete sequence of Desulfurispirillum indicum S5.</title>
        <authorList>
            <consortium name="US DOE Joint Genome Institute"/>
            <person name="Lucas S."/>
            <person name="Copeland A."/>
            <person name="Lapidus A."/>
            <person name="Cheng J.-F."/>
            <person name="Goodwin L."/>
            <person name="Pitluck S."/>
            <person name="Chertkov O."/>
            <person name="Held B."/>
            <person name="Detter J.C."/>
            <person name="Han C."/>
            <person name="Tapia R."/>
            <person name="Land M."/>
            <person name="Hauser L."/>
            <person name="Kyrpides N."/>
            <person name="Ivanova N."/>
            <person name="Mikhailova N."/>
            <person name="Haggblom M."/>
            <person name="Rauschenbach I."/>
            <person name="Bini E."/>
            <person name="Woyke T."/>
        </authorList>
    </citation>
    <scope>NUCLEOTIDE SEQUENCE [LARGE SCALE GENOMIC DNA]</scope>
    <source>
        <strain evidence="8">ATCC BAA-1389 / DSM 22839 / S5</strain>
    </source>
</reference>
<dbReference type="STRING" id="653733.Selin_0350"/>
<organism evidence="7 8">
    <name type="scientific">Desulfurispirillum indicum (strain ATCC BAA-1389 / DSM 22839 / S5)</name>
    <dbReference type="NCBI Taxonomy" id="653733"/>
    <lineage>
        <taxon>Bacteria</taxon>
        <taxon>Pseudomonadati</taxon>
        <taxon>Chrysiogenota</taxon>
        <taxon>Chrysiogenia</taxon>
        <taxon>Chrysiogenales</taxon>
        <taxon>Chrysiogenaceae</taxon>
        <taxon>Desulfurispirillum</taxon>
    </lineage>
</organism>
<dbReference type="PIRSF" id="PIRSF002211">
    <property type="entry name" value="Ribosomal_L30_bac-type"/>
    <property type="match status" value="1"/>
</dbReference>
<dbReference type="GO" id="GO:0003735">
    <property type="term" value="F:structural constituent of ribosome"/>
    <property type="evidence" value="ECO:0007669"/>
    <property type="project" value="InterPro"/>
</dbReference>
<evidence type="ECO:0000313" key="7">
    <source>
        <dbReference type="EMBL" id="ADU65106.1"/>
    </source>
</evidence>
<dbReference type="FunCoup" id="E6W728">
    <property type="interactions" value="399"/>
</dbReference>
<dbReference type="GO" id="GO:0022625">
    <property type="term" value="C:cytosolic large ribosomal subunit"/>
    <property type="evidence" value="ECO:0007669"/>
    <property type="project" value="TreeGrafter"/>
</dbReference>
<evidence type="ECO:0000259" key="6">
    <source>
        <dbReference type="Pfam" id="PF00327"/>
    </source>
</evidence>
<accession>E6W728</accession>
<evidence type="ECO:0000313" key="8">
    <source>
        <dbReference type="Proteomes" id="UP000002572"/>
    </source>
</evidence>
<feature type="domain" description="Large ribosomal subunit protein uL30-like ferredoxin-like fold" evidence="6">
    <location>
        <begin position="5"/>
        <end position="55"/>
    </location>
</feature>
<dbReference type="HAMAP" id="MF_01371_B">
    <property type="entry name" value="Ribosomal_uL30_B"/>
    <property type="match status" value="1"/>
</dbReference>
<gene>
    <name evidence="7" type="ordered locus">Selin_0350</name>
</gene>
<dbReference type="InterPro" id="IPR016082">
    <property type="entry name" value="Ribosomal_uL30_ferredoxin-like"/>
</dbReference>
<dbReference type="eggNOG" id="COG1841">
    <property type="taxonomic scope" value="Bacteria"/>
</dbReference>
<dbReference type="Proteomes" id="UP000002572">
    <property type="component" value="Chromosome"/>
</dbReference>
<comment type="subunit">
    <text evidence="2">Part of the 50S ribosomal subunit.</text>
</comment>
<proteinExistence type="inferred from homology"/>
<dbReference type="HOGENOM" id="CLU_131047_2_1_0"/>
<protein>
    <recommendedName>
        <fullName evidence="5">50S ribosomal protein L30</fullName>
    </recommendedName>
</protein>
<dbReference type="Gene3D" id="3.30.1390.20">
    <property type="entry name" value="Ribosomal protein L30, ferredoxin-like fold domain"/>
    <property type="match status" value="1"/>
</dbReference>
<evidence type="ECO:0000256" key="3">
    <source>
        <dbReference type="ARBA" id="ARBA00022980"/>
    </source>
</evidence>
<evidence type="ECO:0000256" key="2">
    <source>
        <dbReference type="ARBA" id="ARBA00011838"/>
    </source>
</evidence>
<evidence type="ECO:0000256" key="5">
    <source>
        <dbReference type="ARBA" id="ARBA00035492"/>
    </source>
</evidence>
<dbReference type="InParanoid" id="E6W728"/>
<evidence type="ECO:0000256" key="1">
    <source>
        <dbReference type="ARBA" id="ARBA00007594"/>
    </source>
</evidence>
<dbReference type="InterPro" id="IPR005996">
    <property type="entry name" value="Ribosomal_uL30_bac-type"/>
</dbReference>
<dbReference type="InterPro" id="IPR036919">
    <property type="entry name" value="Ribo_uL30_ferredoxin-like_sf"/>
</dbReference>
<name>E6W728_DESIS</name>
<keyword evidence="3 7" id="KW-0689">Ribosomal protein</keyword>
<evidence type="ECO:0000256" key="4">
    <source>
        <dbReference type="ARBA" id="ARBA00023274"/>
    </source>
</evidence>
<dbReference type="PANTHER" id="PTHR15892">
    <property type="entry name" value="MITOCHONDRIAL RIBOSOMAL PROTEIN L30"/>
    <property type="match status" value="1"/>
</dbReference>
<dbReference type="GO" id="GO:0006412">
    <property type="term" value="P:translation"/>
    <property type="evidence" value="ECO:0007669"/>
    <property type="project" value="InterPro"/>
</dbReference>
<dbReference type="RefSeq" id="WP_013504995.1">
    <property type="nucleotide sequence ID" value="NC_014836.1"/>
</dbReference>
<dbReference type="EMBL" id="CP002432">
    <property type="protein sequence ID" value="ADU65106.1"/>
    <property type="molecule type" value="Genomic_DNA"/>
</dbReference>
<dbReference type="SUPFAM" id="SSF55129">
    <property type="entry name" value="Ribosomal protein L30p/L7e"/>
    <property type="match status" value="1"/>
</dbReference>
<keyword evidence="4" id="KW-0687">Ribonucleoprotein</keyword>
<dbReference type="NCBIfam" id="TIGR01308">
    <property type="entry name" value="rpmD_bact"/>
    <property type="match status" value="1"/>
</dbReference>
<sequence>MAAKVKVTLVRSVIGRPEKQRRVVKSLGLGKIGSSSIVENVPTMAGQIRKVQHLIKVEEVEI</sequence>
<comment type="similarity">
    <text evidence="1">Belongs to the universal ribosomal protein uL30 family.</text>
</comment>
<dbReference type="CDD" id="cd01658">
    <property type="entry name" value="Ribosomal_L30"/>
    <property type="match status" value="1"/>
</dbReference>
<dbReference type="Pfam" id="PF00327">
    <property type="entry name" value="Ribosomal_L30"/>
    <property type="match status" value="1"/>
</dbReference>
<dbReference type="PANTHER" id="PTHR15892:SF2">
    <property type="entry name" value="LARGE RIBOSOMAL SUBUNIT PROTEIN UL30M"/>
    <property type="match status" value="1"/>
</dbReference>
<dbReference type="KEGG" id="din:Selin_0350"/>
<keyword evidence="8" id="KW-1185">Reference proteome</keyword>